<dbReference type="Gene3D" id="2.60.40.10">
    <property type="entry name" value="Immunoglobulins"/>
    <property type="match status" value="1"/>
</dbReference>
<evidence type="ECO:0000313" key="1">
    <source>
        <dbReference type="EMBL" id="CAG9794960.1"/>
    </source>
</evidence>
<sequence length="584" mass="68706">MNEKRKNKDIITISGTIEPDRELLLWEKWIKIRQEETKNLATMTGRPPVDLTMNLLEDIREDKERKTALEHATIERKPSLRGGLWEQPLRLKQPCFCKPVYEVKRTRAEMGAPQPIEHIGVPKYIQEVEKGLSGIPQREPCPLLDAEYMHYRDKREKELGKKIMKIDAFRPDISELIIRGAKPKPPRKKLPPLPTITFNEYFAAPQLVSVYAIRINNTVIYKDIPDQILTILDNMKKELWHENCTSWTYYFKVPIKRAGRSKLYLENLGTVTLRYCWRKLRKNIPFIPEDNNDEVFFFNKNEDVIPPGQSKVLCFTFISGKPGIFSESWELSFCNICFFDTLTDKLIINLSGDSVEDLNSVVKKVDELKIRIEKETIANIVRDIINDTINKSLTVEPQIYPYKDILLESEMFIMKNPVCFYHQTEVMKMKDFYTELAPNDTWDLSIGTWRQKMMEKDYDERMRYYEILRNSHSELLKPWYEGENILKQKYRAMKWLLGKMADQFDFEYGRALIMSGVKQNLPDTDVPSSRSNSLVNLDPKKVSMMRNLFYLYSYEHVTKTIETCAGVLSSIDLNRWIQFDFCQI</sequence>
<dbReference type="Proteomes" id="UP001153714">
    <property type="component" value="Chromosome 7"/>
</dbReference>
<protein>
    <recommendedName>
        <fullName evidence="3">MYCBP-associated protein</fullName>
    </recommendedName>
</protein>
<gene>
    <name evidence="1" type="ORF">DIATSA_LOCUS12291</name>
</gene>
<proteinExistence type="predicted"/>
<reference evidence="1" key="1">
    <citation type="submission" date="2021-12" db="EMBL/GenBank/DDBJ databases">
        <authorList>
            <person name="King R."/>
        </authorList>
    </citation>
    <scope>NUCLEOTIDE SEQUENCE</scope>
</reference>
<evidence type="ECO:0000313" key="2">
    <source>
        <dbReference type="Proteomes" id="UP001153714"/>
    </source>
</evidence>
<organism evidence="1 2">
    <name type="scientific">Diatraea saccharalis</name>
    <name type="common">sugarcane borer</name>
    <dbReference type="NCBI Taxonomy" id="40085"/>
    <lineage>
        <taxon>Eukaryota</taxon>
        <taxon>Metazoa</taxon>
        <taxon>Ecdysozoa</taxon>
        <taxon>Arthropoda</taxon>
        <taxon>Hexapoda</taxon>
        <taxon>Insecta</taxon>
        <taxon>Pterygota</taxon>
        <taxon>Neoptera</taxon>
        <taxon>Endopterygota</taxon>
        <taxon>Lepidoptera</taxon>
        <taxon>Glossata</taxon>
        <taxon>Ditrysia</taxon>
        <taxon>Pyraloidea</taxon>
        <taxon>Crambidae</taxon>
        <taxon>Crambinae</taxon>
        <taxon>Diatraea</taxon>
    </lineage>
</organism>
<dbReference type="InterPro" id="IPR013783">
    <property type="entry name" value="Ig-like_fold"/>
</dbReference>
<keyword evidence="2" id="KW-1185">Reference proteome</keyword>
<dbReference type="EMBL" id="OU893338">
    <property type="protein sequence ID" value="CAG9794960.1"/>
    <property type="molecule type" value="Genomic_DNA"/>
</dbReference>
<dbReference type="OrthoDB" id="10263316at2759"/>
<name>A0A9N9RE90_9NEOP</name>
<dbReference type="PANTHER" id="PTHR48421:SF1">
    <property type="entry name" value="MYCBP-ASSOCIATED PROTEIN"/>
    <property type="match status" value="1"/>
</dbReference>
<dbReference type="AlphaFoldDB" id="A0A9N9RE90"/>
<reference evidence="1" key="2">
    <citation type="submission" date="2022-10" db="EMBL/GenBank/DDBJ databases">
        <authorList>
            <consortium name="ENA_rothamsted_submissions"/>
            <consortium name="culmorum"/>
            <person name="King R."/>
        </authorList>
    </citation>
    <scope>NUCLEOTIDE SEQUENCE</scope>
</reference>
<dbReference type="PANTHER" id="PTHR48421">
    <property type="entry name" value="MYCBP-ASSOCIATED PROTEIN"/>
    <property type="match status" value="1"/>
</dbReference>
<accession>A0A9N9RE90</accession>
<dbReference type="InterPro" id="IPR032707">
    <property type="entry name" value="MYCBPAP"/>
</dbReference>
<dbReference type="Pfam" id="PF14646">
    <property type="entry name" value="MYCBPAP"/>
    <property type="match status" value="1"/>
</dbReference>
<evidence type="ECO:0008006" key="3">
    <source>
        <dbReference type="Google" id="ProtNLM"/>
    </source>
</evidence>